<reference evidence="2" key="2">
    <citation type="submission" date="2020-06" db="EMBL/GenBank/DDBJ databases">
        <title>Helianthus annuus Genome sequencing and assembly Release 2.</title>
        <authorList>
            <person name="Gouzy J."/>
            <person name="Langlade N."/>
            <person name="Munos S."/>
        </authorList>
    </citation>
    <scope>NUCLEOTIDE SEQUENCE</scope>
    <source>
        <tissue evidence="2">Leaves</tissue>
    </source>
</reference>
<dbReference type="Gramene" id="mRNA:HanXRQr2_Chr09g0406141">
    <property type="protein sequence ID" value="mRNA:HanXRQr2_Chr09g0406141"/>
    <property type="gene ID" value="HanXRQr2_Chr09g0406141"/>
</dbReference>
<feature type="transmembrane region" description="Helical" evidence="1">
    <location>
        <begin position="41"/>
        <end position="63"/>
    </location>
</feature>
<sequence>MPLPMPTSKANSLLNNPLQPNKNRLCTVVSGDNNLSMSGQYGQLLLTTISTATTTAGAAVAALKLNRRRKPTTTTIIHITLLHFFFYFSQHYPYTRSE</sequence>
<evidence type="ECO:0000313" key="3">
    <source>
        <dbReference type="Proteomes" id="UP000215914"/>
    </source>
</evidence>
<dbReference type="AlphaFoldDB" id="A0A9K3I8K3"/>
<dbReference type="Proteomes" id="UP000215914">
    <property type="component" value="Unassembled WGS sequence"/>
</dbReference>
<evidence type="ECO:0000313" key="2">
    <source>
        <dbReference type="EMBL" id="KAF5792453.1"/>
    </source>
</evidence>
<dbReference type="EMBL" id="MNCJ02000324">
    <property type="protein sequence ID" value="KAF5792453.1"/>
    <property type="molecule type" value="Genomic_DNA"/>
</dbReference>
<keyword evidence="1" id="KW-0812">Transmembrane</keyword>
<gene>
    <name evidence="2" type="ORF">HanXRQr2_Chr09g0406141</name>
</gene>
<accession>A0A9K3I8K3</accession>
<comment type="caution">
    <text evidence="2">The sequence shown here is derived from an EMBL/GenBank/DDBJ whole genome shotgun (WGS) entry which is preliminary data.</text>
</comment>
<keyword evidence="3" id="KW-1185">Reference proteome</keyword>
<proteinExistence type="predicted"/>
<name>A0A9K3I8K3_HELAN</name>
<organism evidence="2 3">
    <name type="scientific">Helianthus annuus</name>
    <name type="common">Common sunflower</name>
    <dbReference type="NCBI Taxonomy" id="4232"/>
    <lineage>
        <taxon>Eukaryota</taxon>
        <taxon>Viridiplantae</taxon>
        <taxon>Streptophyta</taxon>
        <taxon>Embryophyta</taxon>
        <taxon>Tracheophyta</taxon>
        <taxon>Spermatophyta</taxon>
        <taxon>Magnoliopsida</taxon>
        <taxon>eudicotyledons</taxon>
        <taxon>Gunneridae</taxon>
        <taxon>Pentapetalae</taxon>
        <taxon>asterids</taxon>
        <taxon>campanulids</taxon>
        <taxon>Asterales</taxon>
        <taxon>Asteraceae</taxon>
        <taxon>Asteroideae</taxon>
        <taxon>Heliantheae alliance</taxon>
        <taxon>Heliantheae</taxon>
        <taxon>Helianthus</taxon>
    </lineage>
</organism>
<reference evidence="2" key="1">
    <citation type="journal article" date="2017" name="Nature">
        <title>The sunflower genome provides insights into oil metabolism, flowering and Asterid evolution.</title>
        <authorList>
            <person name="Badouin H."/>
            <person name="Gouzy J."/>
            <person name="Grassa C.J."/>
            <person name="Murat F."/>
            <person name="Staton S.E."/>
            <person name="Cottret L."/>
            <person name="Lelandais-Briere C."/>
            <person name="Owens G.L."/>
            <person name="Carrere S."/>
            <person name="Mayjonade B."/>
            <person name="Legrand L."/>
            <person name="Gill N."/>
            <person name="Kane N.C."/>
            <person name="Bowers J.E."/>
            <person name="Hubner S."/>
            <person name="Bellec A."/>
            <person name="Berard A."/>
            <person name="Berges H."/>
            <person name="Blanchet N."/>
            <person name="Boniface M.C."/>
            <person name="Brunel D."/>
            <person name="Catrice O."/>
            <person name="Chaidir N."/>
            <person name="Claudel C."/>
            <person name="Donnadieu C."/>
            <person name="Faraut T."/>
            <person name="Fievet G."/>
            <person name="Helmstetter N."/>
            <person name="King M."/>
            <person name="Knapp S.J."/>
            <person name="Lai Z."/>
            <person name="Le Paslier M.C."/>
            <person name="Lippi Y."/>
            <person name="Lorenzon L."/>
            <person name="Mandel J.R."/>
            <person name="Marage G."/>
            <person name="Marchand G."/>
            <person name="Marquand E."/>
            <person name="Bret-Mestries E."/>
            <person name="Morien E."/>
            <person name="Nambeesan S."/>
            <person name="Nguyen T."/>
            <person name="Pegot-Espagnet P."/>
            <person name="Pouilly N."/>
            <person name="Raftis F."/>
            <person name="Sallet E."/>
            <person name="Schiex T."/>
            <person name="Thomas J."/>
            <person name="Vandecasteele C."/>
            <person name="Vares D."/>
            <person name="Vear F."/>
            <person name="Vautrin S."/>
            <person name="Crespi M."/>
            <person name="Mangin B."/>
            <person name="Burke J.M."/>
            <person name="Salse J."/>
            <person name="Munos S."/>
            <person name="Vincourt P."/>
            <person name="Rieseberg L.H."/>
            <person name="Langlade N.B."/>
        </authorList>
    </citation>
    <scope>NUCLEOTIDE SEQUENCE</scope>
    <source>
        <tissue evidence="2">Leaves</tissue>
    </source>
</reference>
<feature type="transmembrane region" description="Helical" evidence="1">
    <location>
        <begin position="75"/>
        <end position="92"/>
    </location>
</feature>
<protein>
    <submittedName>
        <fullName evidence="2">Uncharacterized protein</fullName>
    </submittedName>
</protein>
<keyword evidence="1" id="KW-0472">Membrane</keyword>
<evidence type="ECO:0000256" key="1">
    <source>
        <dbReference type="SAM" id="Phobius"/>
    </source>
</evidence>
<keyword evidence="1" id="KW-1133">Transmembrane helix</keyword>